<accession>A0A9W6MP75</accession>
<dbReference type="RefSeq" id="WP_271187216.1">
    <property type="nucleotide sequence ID" value="NZ_BSFE01000006.1"/>
</dbReference>
<protein>
    <submittedName>
        <fullName evidence="1">Uncharacterized protein</fullName>
    </submittedName>
</protein>
<gene>
    <name evidence="1" type="ORF">GCM10017621_23650</name>
</gene>
<keyword evidence="2" id="KW-1185">Reference proteome</keyword>
<proteinExistence type="predicted"/>
<organism evidence="1 2">
    <name type="scientific">Maricaulis virginensis</name>
    <dbReference type="NCBI Taxonomy" id="144022"/>
    <lineage>
        <taxon>Bacteria</taxon>
        <taxon>Pseudomonadati</taxon>
        <taxon>Pseudomonadota</taxon>
        <taxon>Alphaproteobacteria</taxon>
        <taxon>Maricaulales</taxon>
        <taxon>Maricaulaceae</taxon>
        <taxon>Maricaulis</taxon>
    </lineage>
</organism>
<reference evidence="1" key="1">
    <citation type="journal article" date="2014" name="Int. J. Syst. Evol. Microbiol.">
        <title>Complete genome sequence of Corynebacterium casei LMG S-19264T (=DSM 44701T), isolated from a smear-ripened cheese.</title>
        <authorList>
            <consortium name="US DOE Joint Genome Institute (JGI-PGF)"/>
            <person name="Walter F."/>
            <person name="Albersmeier A."/>
            <person name="Kalinowski J."/>
            <person name="Ruckert C."/>
        </authorList>
    </citation>
    <scope>NUCLEOTIDE SEQUENCE</scope>
    <source>
        <strain evidence="1">VKM B-1513</strain>
    </source>
</reference>
<evidence type="ECO:0000313" key="1">
    <source>
        <dbReference type="EMBL" id="GLK52857.1"/>
    </source>
</evidence>
<comment type="caution">
    <text evidence="1">The sequence shown here is derived from an EMBL/GenBank/DDBJ whole genome shotgun (WGS) entry which is preliminary data.</text>
</comment>
<dbReference type="AlphaFoldDB" id="A0A9W6MP75"/>
<reference evidence="1" key="2">
    <citation type="submission" date="2023-01" db="EMBL/GenBank/DDBJ databases">
        <authorList>
            <person name="Sun Q."/>
            <person name="Evtushenko L."/>
        </authorList>
    </citation>
    <scope>NUCLEOTIDE SEQUENCE</scope>
    <source>
        <strain evidence="1">VKM B-1513</strain>
    </source>
</reference>
<dbReference type="EMBL" id="BSFE01000006">
    <property type="protein sequence ID" value="GLK52857.1"/>
    <property type="molecule type" value="Genomic_DNA"/>
</dbReference>
<dbReference type="Proteomes" id="UP001143486">
    <property type="component" value="Unassembled WGS sequence"/>
</dbReference>
<evidence type="ECO:0000313" key="2">
    <source>
        <dbReference type="Proteomes" id="UP001143486"/>
    </source>
</evidence>
<name>A0A9W6MP75_9PROT</name>
<sequence>MHFHDEDEGADIPRLLEEIPLLYKARAFAESLNANTWFSRLGEPLDARERDLARTYLDGLGFPEAEPALLSDWDEAAGAAETQDRDPMGWEAEEMLRTGLVSRVLERLDEEAVHAALTLVAQKTGDTARDAVEEAAALADVEDIGLVHAAAGALAQAANGAVLVVLAEAEDDDPPHPFLARWRLFARGRWPVGLAGATYNIL</sequence>